<accession>A0AB37DIW9</accession>
<name>A0AB37DIW9_9LACO</name>
<evidence type="ECO:0008006" key="4">
    <source>
        <dbReference type="Google" id="ProtNLM"/>
    </source>
</evidence>
<feature type="transmembrane region" description="Helical" evidence="1">
    <location>
        <begin position="45"/>
        <end position="70"/>
    </location>
</feature>
<dbReference type="EMBL" id="CP047143">
    <property type="protein sequence ID" value="QHQ69074.1"/>
    <property type="molecule type" value="Genomic_DNA"/>
</dbReference>
<evidence type="ECO:0000313" key="3">
    <source>
        <dbReference type="Proteomes" id="UP000464915"/>
    </source>
</evidence>
<proteinExistence type="predicted"/>
<keyword evidence="1" id="KW-1133">Transmembrane helix</keyword>
<keyword evidence="2" id="KW-0614">Plasmid</keyword>
<feature type="transmembrane region" description="Helical" evidence="1">
    <location>
        <begin position="91"/>
        <end position="113"/>
    </location>
</feature>
<keyword evidence="1" id="KW-0472">Membrane</keyword>
<geneLocation type="plasmid" evidence="2 3">
    <name>unnamed</name>
</geneLocation>
<dbReference type="RefSeq" id="WP_065989245.1">
    <property type="nucleotide sequence ID" value="NZ_CP047143.1"/>
</dbReference>
<feature type="transmembrane region" description="Helical" evidence="1">
    <location>
        <begin position="119"/>
        <end position="141"/>
    </location>
</feature>
<organism evidence="2 3">
    <name type="scientific">Lactobacillus crispatus</name>
    <dbReference type="NCBI Taxonomy" id="47770"/>
    <lineage>
        <taxon>Bacteria</taxon>
        <taxon>Bacillati</taxon>
        <taxon>Bacillota</taxon>
        <taxon>Bacilli</taxon>
        <taxon>Lactobacillales</taxon>
        <taxon>Lactobacillaceae</taxon>
        <taxon>Lactobacillus</taxon>
    </lineage>
</organism>
<evidence type="ECO:0000256" key="1">
    <source>
        <dbReference type="SAM" id="Phobius"/>
    </source>
</evidence>
<protein>
    <recommendedName>
        <fullName evidence="4">DUF2178 domain-containing protein</fullName>
    </recommendedName>
</protein>
<gene>
    <name evidence="2" type="ORF">GSR61_10835</name>
</gene>
<dbReference type="AlphaFoldDB" id="A0AB37DIW9"/>
<dbReference type="Proteomes" id="UP000464915">
    <property type="component" value="Plasmid unnamed"/>
</dbReference>
<keyword evidence="1" id="KW-0812">Transmembrane</keyword>
<evidence type="ECO:0000313" key="2">
    <source>
        <dbReference type="EMBL" id="QHQ69074.1"/>
    </source>
</evidence>
<sequence>MEGKSKTEYILEVIALIISGIGFVLFFTAGIMGFAKTDQSHNMNIVWLGMIGVAVALLGSLMYSTVKHVFDEKRRLSTRLHDSSVSKGGKWYAVLSLPIGVILIGSGVALFILTKGNMGFLSLYVILFILGIAAISSFFGFTHTDD</sequence>
<reference evidence="2 3" key="1">
    <citation type="submission" date="2019-12" db="EMBL/GenBank/DDBJ databases">
        <title>Complete Genome Sequences of Lactobacillus strains, C25 and P38, Isolated from Chicken Cecum.</title>
        <authorList>
            <person name="Hassan H.M."/>
            <person name="Mendoza M."/>
            <person name="Rezvani M."/>
            <person name="Koci M.D."/>
            <person name="Dickey A.N."/>
            <person name="Scholl E.H."/>
        </authorList>
    </citation>
    <scope>NUCLEOTIDE SEQUENCE [LARGE SCALE GENOMIC DNA]</scope>
    <source>
        <strain evidence="2 3">C25</strain>
        <plasmid evidence="2 3">unnamed</plasmid>
    </source>
</reference>
<feature type="transmembrane region" description="Helical" evidence="1">
    <location>
        <begin position="9"/>
        <end position="33"/>
    </location>
</feature>